<comment type="caution">
    <text evidence="2">The sequence shown here is derived from an EMBL/GenBank/DDBJ whole genome shotgun (WGS) entry which is preliminary data.</text>
</comment>
<dbReference type="Proteomes" id="UP000712600">
    <property type="component" value="Unassembled WGS sequence"/>
</dbReference>
<feature type="compositionally biased region" description="Polar residues" evidence="1">
    <location>
        <begin position="12"/>
        <end position="29"/>
    </location>
</feature>
<evidence type="ECO:0000313" key="2">
    <source>
        <dbReference type="EMBL" id="KAF3502319.1"/>
    </source>
</evidence>
<proteinExistence type="predicted"/>
<evidence type="ECO:0000313" key="3">
    <source>
        <dbReference type="Proteomes" id="UP000712600"/>
    </source>
</evidence>
<dbReference type="AlphaFoldDB" id="A0A8S9NMK4"/>
<evidence type="ECO:0000256" key="1">
    <source>
        <dbReference type="SAM" id="MobiDB-lite"/>
    </source>
</evidence>
<accession>A0A8S9NMK4</accession>
<sequence length="71" mass="7673">MQVEAEERDAGSATSRQCSSDPANEQTINLPPGPTGLTMMTNQGLLSAPKCLLGETSIEEYRRAHPRSQRG</sequence>
<name>A0A8S9NMK4_BRACR</name>
<protein>
    <submittedName>
        <fullName evidence="2">Uncharacterized protein</fullName>
    </submittedName>
</protein>
<dbReference type="EMBL" id="QGKX02001621">
    <property type="protein sequence ID" value="KAF3502319.1"/>
    <property type="molecule type" value="Genomic_DNA"/>
</dbReference>
<gene>
    <name evidence="2" type="ORF">F2Q69_00040513</name>
</gene>
<feature type="region of interest" description="Disordered" evidence="1">
    <location>
        <begin position="1"/>
        <end position="38"/>
    </location>
</feature>
<reference evidence="2" key="1">
    <citation type="submission" date="2019-12" db="EMBL/GenBank/DDBJ databases">
        <title>Genome sequencing and annotation of Brassica cretica.</title>
        <authorList>
            <person name="Studholme D.J."/>
            <person name="Sarris P."/>
        </authorList>
    </citation>
    <scope>NUCLEOTIDE SEQUENCE</scope>
    <source>
        <strain evidence="2">PFS-109/04</strain>
        <tissue evidence="2">Leaf</tissue>
    </source>
</reference>
<organism evidence="2 3">
    <name type="scientific">Brassica cretica</name>
    <name type="common">Mustard</name>
    <dbReference type="NCBI Taxonomy" id="69181"/>
    <lineage>
        <taxon>Eukaryota</taxon>
        <taxon>Viridiplantae</taxon>
        <taxon>Streptophyta</taxon>
        <taxon>Embryophyta</taxon>
        <taxon>Tracheophyta</taxon>
        <taxon>Spermatophyta</taxon>
        <taxon>Magnoliopsida</taxon>
        <taxon>eudicotyledons</taxon>
        <taxon>Gunneridae</taxon>
        <taxon>Pentapetalae</taxon>
        <taxon>rosids</taxon>
        <taxon>malvids</taxon>
        <taxon>Brassicales</taxon>
        <taxon>Brassicaceae</taxon>
        <taxon>Brassiceae</taxon>
        <taxon>Brassica</taxon>
    </lineage>
</organism>